<dbReference type="PANTHER" id="PTHR43784:SF2">
    <property type="entry name" value="GDSL-LIKE LIPASE_ACYLHYDROLASE, PUTATIVE (AFU_ORTHOLOGUE AFUA_2G00820)-RELATED"/>
    <property type="match status" value="1"/>
</dbReference>
<comment type="caution">
    <text evidence="2">The sequence shown here is derived from an EMBL/GenBank/DDBJ whole genome shotgun (WGS) entry which is preliminary data.</text>
</comment>
<reference evidence="2" key="2">
    <citation type="submission" date="2021-04" db="EMBL/GenBank/DDBJ databases">
        <authorList>
            <person name="Gilroy R."/>
        </authorList>
    </citation>
    <scope>NUCLEOTIDE SEQUENCE</scope>
    <source>
        <strain evidence="2">ChiSxjej1B13-11774</strain>
    </source>
</reference>
<sequence length="395" mass="43630">MNQWTPAWHCVSPDYNQDLAVFENITQRCLFTNNLRGSKVRIRFSNLYNDRPVTMEHVAVATCNRLTGRQSSPVAVTLNGNRQIRVAPNARPCSDEIFLPVTPEDDLLVWQYFGQKTVFRSVCTTSTWHSWQSTHHTGNFFAGEPLGFTLQQQLAPALAADPTPCQFAAGLSEVSVLAEDSPLLVALFGDSITQMSYFSDCLLAELYRRFPGKCALINGGIAGNRIQKSFPDARNFPGGGHQFGIAGRDRFVQDLYDGMTPDLVFVLEGVNDCSHSLVFHEPDVPSSRDIYGALTQVVDIAHRRGSRVCLCTIPPFGAFGEVWRDQAEALRCACNDLIRADGLADKVLDLDAVLRDPDDPHRMQAGLHLGDGVHPNWKGGAKMARAVLDCCFAED</sequence>
<evidence type="ECO:0000259" key="1">
    <source>
        <dbReference type="Pfam" id="PF13472"/>
    </source>
</evidence>
<dbReference type="Pfam" id="PF13472">
    <property type="entry name" value="Lipase_GDSL_2"/>
    <property type="match status" value="1"/>
</dbReference>
<dbReference type="InterPro" id="IPR053140">
    <property type="entry name" value="GDSL_Rv0518-like"/>
</dbReference>
<dbReference type="PANTHER" id="PTHR43784">
    <property type="entry name" value="GDSL-LIKE LIPASE/ACYLHYDROLASE, PUTATIVE (AFU_ORTHOLOGUE AFUA_2G00820)-RELATED"/>
    <property type="match status" value="1"/>
</dbReference>
<proteinExistence type="predicted"/>
<dbReference type="SUPFAM" id="SSF52266">
    <property type="entry name" value="SGNH hydrolase"/>
    <property type="match status" value="1"/>
</dbReference>
<evidence type="ECO:0000313" key="2">
    <source>
        <dbReference type="EMBL" id="HIZ41923.1"/>
    </source>
</evidence>
<dbReference type="EMBL" id="DXBP01000032">
    <property type="protein sequence ID" value="HIZ41923.1"/>
    <property type="molecule type" value="Genomic_DNA"/>
</dbReference>
<dbReference type="Gene3D" id="3.40.50.1110">
    <property type="entry name" value="SGNH hydrolase"/>
    <property type="match status" value="1"/>
</dbReference>
<feature type="domain" description="SGNH hydrolase-type esterase" evidence="1">
    <location>
        <begin position="187"/>
        <end position="379"/>
    </location>
</feature>
<accession>A0A9D2EQB0</accession>
<protein>
    <recommendedName>
        <fullName evidence="1">SGNH hydrolase-type esterase domain-containing protein</fullName>
    </recommendedName>
</protein>
<dbReference type="AlphaFoldDB" id="A0A9D2EQB0"/>
<dbReference type="InterPro" id="IPR013830">
    <property type="entry name" value="SGNH_hydro"/>
</dbReference>
<name>A0A9D2EQB0_9FIRM</name>
<evidence type="ECO:0000313" key="3">
    <source>
        <dbReference type="Proteomes" id="UP000824048"/>
    </source>
</evidence>
<reference evidence="2" key="1">
    <citation type="journal article" date="2021" name="PeerJ">
        <title>Extensive microbial diversity within the chicken gut microbiome revealed by metagenomics and culture.</title>
        <authorList>
            <person name="Gilroy R."/>
            <person name="Ravi A."/>
            <person name="Getino M."/>
            <person name="Pursley I."/>
            <person name="Horton D.L."/>
            <person name="Alikhan N.F."/>
            <person name="Baker D."/>
            <person name="Gharbi K."/>
            <person name="Hall N."/>
            <person name="Watson M."/>
            <person name="Adriaenssens E.M."/>
            <person name="Foster-Nyarko E."/>
            <person name="Jarju S."/>
            <person name="Secka A."/>
            <person name="Antonio M."/>
            <person name="Oren A."/>
            <person name="Chaudhuri R.R."/>
            <person name="La Ragione R."/>
            <person name="Hildebrand F."/>
            <person name="Pallen M.J."/>
        </authorList>
    </citation>
    <scope>NUCLEOTIDE SEQUENCE</scope>
    <source>
        <strain evidence="2">ChiSxjej1B13-11774</strain>
    </source>
</reference>
<dbReference type="Proteomes" id="UP000824048">
    <property type="component" value="Unassembled WGS sequence"/>
</dbReference>
<gene>
    <name evidence="2" type="ORF">H9811_05095</name>
</gene>
<organism evidence="2 3">
    <name type="scientific">Candidatus Gemmiger excrementigallinarum</name>
    <dbReference type="NCBI Taxonomy" id="2838609"/>
    <lineage>
        <taxon>Bacteria</taxon>
        <taxon>Bacillati</taxon>
        <taxon>Bacillota</taxon>
        <taxon>Clostridia</taxon>
        <taxon>Eubacteriales</taxon>
        <taxon>Gemmiger</taxon>
    </lineage>
</organism>
<dbReference type="InterPro" id="IPR036514">
    <property type="entry name" value="SGNH_hydro_sf"/>
</dbReference>